<reference evidence="2" key="1">
    <citation type="journal article" date="2014" name="Front. Microbiol.">
        <title>High frequency of phylogenetically diverse reductive dehalogenase-homologous genes in deep subseafloor sedimentary metagenomes.</title>
        <authorList>
            <person name="Kawai M."/>
            <person name="Futagami T."/>
            <person name="Toyoda A."/>
            <person name="Takaki Y."/>
            <person name="Nishi S."/>
            <person name="Hori S."/>
            <person name="Arai W."/>
            <person name="Tsubouchi T."/>
            <person name="Morono Y."/>
            <person name="Uchiyama I."/>
            <person name="Ito T."/>
            <person name="Fujiyama A."/>
            <person name="Inagaki F."/>
            <person name="Takami H."/>
        </authorList>
    </citation>
    <scope>NUCLEOTIDE SEQUENCE</scope>
    <source>
        <strain evidence="2">Expedition CK06-06</strain>
    </source>
</reference>
<dbReference type="CDD" id="cd04485">
    <property type="entry name" value="DnaE_OBF"/>
    <property type="match status" value="1"/>
</dbReference>
<comment type="caution">
    <text evidence="2">The sequence shown here is derived from an EMBL/GenBank/DDBJ whole genome shotgun (WGS) entry which is preliminary data.</text>
</comment>
<proteinExistence type="predicted"/>
<dbReference type="Pfam" id="PF01336">
    <property type="entry name" value="tRNA_anti-codon"/>
    <property type="match status" value="1"/>
</dbReference>
<feature type="domain" description="OB" evidence="1">
    <location>
        <begin position="2"/>
        <end position="62"/>
    </location>
</feature>
<evidence type="ECO:0000259" key="1">
    <source>
        <dbReference type="Pfam" id="PF01336"/>
    </source>
</evidence>
<dbReference type="InterPro" id="IPR004365">
    <property type="entry name" value="NA-bd_OB_tRNA"/>
</dbReference>
<name>X1MPA2_9ZZZZ</name>
<dbReference type="GO" id="GO:0003676">
    <property type="term" value="F:nucleic acid binding"/>
    <property type="evidence" value="ECO:0007669"/>
    <property type="project" value="InterPro"/>
</dbReference>
<feature type="non-terminal residue" evidence="2">
    <location>
        <position position="1"/>
    </location>
</feature>
<dbReference type="EMBL" id="BARV01004862">
    <property type="protein sequence ID" value="GAI08219.1"/>
    <property type="molecule type" value="Genomic_DNA"/>
</dbReference>
<protein>
    <recommendedName>
        <fullName evidence="1">OB domain-containing protein</fullName>
    </recommendedName>
</protein>
<gene>
    <name evidence="2" type="ORF">S06H3_10483</name>
</gene>
<sequence length="96" mass="11024">IKKTRDGKNMLLCTIEDGDGMYESVFFPDVYKKNSKIIMDQSAIIIEGRLCFKDGEISVIGRNVVSLIHFKKIKSRTRKDSVRNNLLTEVKSAWEI</sequence>
<accession>X1MPA2</accession>
<organism evidence="2">
    <name type="scientific">marine sediment metagenome</name>
    <dbReference type="NCBI Taxonomy" id="412755"/>
    <lineage>
        <taxon>unclassified sequences</taxon>
        <taxon>metagenomes</taxon>
        <taxon>ecological metagenomes</taxon>
    </lineage>
</organism>
<dbReference type="AlphaFoldDB" id="X1MPA2"/>
<evidence type="ECO:0000313" key="2">
    <source>
        <dbReference type="EMBL" id="GAI08219.1"/>
    </source>
</evidence>